<dbReference type="PANTHER" id="PTHR23028">
    <property type="entry name" value="ACETYLTRANSFERASE"/>
    <property type="match status" value="1"/>
</dbReference>
<dbReference type="Proteomes" id="UP000053676">
    <property type="component" value="Unassembled WGS sequence"/>
</dbReference>
<dbReference type="KEGG" id="nai:NECAME_14857"/>
<name>W2SNP4_NECAM</name>
<dbReference type="GO" id="GO:0000271">
    <property type="term" value="P:polysaccharide biosynthetic process"/>
    <property type="evidence" value="ECO:0007669"/>
    <property type="project" value="TreeGrafter"/>
</dbReference>
<feature type="domain" description="SGNH" evidence="1">
    <location>
        <begin position="1"/>
        <end position="117"/>
    </location>
</feature>
<gene>
    <name evidence="2" type="ORF">NECAME_14857</name>
</gene>
<feature type="non-terminal residue" evidence="2">
    <location>
        <position position="148"/>
    </location>
</feature>
<dbReference type="InterPro" id="IPR050879">
    <property type="entry name" value="Acyltransferase_3"/>
</dbReference>
<dbReference type="EMBL" id="KI668979">
    <property type="protein sequence ID" value="ETN70317.1"/>
    <property type="molecule type" value="Genomic_DNA"/>
</dbReference>
<evidence type="ECO:0000259" key="1">
    <source>
        <dbReference type="Pfam" id="PF19040"/>
    </source>
</evidence>
<accession>W2SNP4</accession>
<reference evidence="3" key="1">
    <citation type="journal article" date="2014" name="Nat. Genet.">
        <title>Genome of the human hookworm Necator americanus.</title>
        <authorList>
            <person name="Tang Y.T."/>
            <person name="Gao X."/>
            <person name="Rosa B.A."/>
            <person name="Abubucker S."/>
            <person name="Hallsworth-Pepin K."/>
            <person name="Martin J."/>
            <person name="Tyagi R."/>
            <person name="Heizer E."/>
            <person name="Zhang X."/>
            <person name="Bhonagiri-Palsikar V."/>
            <person name="Minx P."/>
            <person name="Warren W.C."/>
            <person name="Wang Q."/>
            <person name="Zhan B."/>
            <person name="Hotez P.J."/>
            <person name="Sternberg P.W."/>
            <person name="Dougall A."/>
            <person name="Gaze S.T."/>
            <person name="Mulvenna J."/>
            <person name="Sotillo J."/>
            <person name="Ranganathan S."/>
            <person name="Rabelo E.M."/>
            <person name="Wilson R.K."/>
            <person name="Felgner P.L."/>
            <person name="Bethony J."/>
            <person name="Hawdon J.M."/>
            <person name="Gasser R.B."/>
            <person name="Loukas A."/>
            <person name="Mitreva M."/>
        </authorList>
    </citation>
    <scope>NUCLEOTIDE SEQUENCE [LARGE SCALE GENOMIC DNA]</scope>
</reference>
<protein>
    <recommendedName>
        <fullName evidence="1">SGNH domain-containing protein</fullName>
    </recommendedName>
</protein>
<evidence type="ECO:0000313" key="2">
    <source>
        <dbReference type="EMBL" id="ETN70317.1"/>
    </source>
</evidence>
<dbReference type="InterPro" id="IPR043968">
    <property type="entry name" value="SGNH"/>
</dbReference>
<evidence type="ECO:0000313" key="3">
    <source>
        <dbReference type="Proteomes" id="UP000053676"/>
    </source>
</evidence>
<dbReference type="OrthoDB" id="5825384at2759"/>
<dbReference type="STRING" id="51031.W2SNP4"/>
<dbReference type="GO" id="GO:0016020">
    <property type="term" value="C:membrane"/>
    <property type="evidence" value="ECO:0007669"/>
    <property type="project" value="TreeGrafter"/>
</dbReference>
<sequence length="148" mass="16788">MVIGNSYAANQGGLIYEMCHSSDVDMKIFSIPACTPLTIERRYSRCWGSDNLFNRVVREYKPDILFILSRYIEMFVVPETNATSVTEDIVKEAANNLLKLSRVVTDHIFVLNAIPRPLSKFMSIYEQSLRKHHPINPAELLSPGVEVA</sequence>
<organism evidence="2 3">
    <name type="scientific">Necator americanus</name>
    <name type="common">Human hookworm</name>
    <dbReference type="NCBI Taxonomy" id="51031"/>
    <lineage>
        <taxon>Eukaryota</taxon>
        <taxon>Metazoa</taxon>
        <taxon>Ecdysozoa</taxon>
        <taxon>Nematoda</taxon>
        <taxon>Chromadorea</taxon>
        <taxon>Rhabditida</taxon>
        <taxon>Rhabditina</taxon>
        <taxon>Rhabditomorpha</taxon>
        <taxon>Strongyloidea</taxon>
        <taxon>Ancylostomatidae</taxon>
        <taxon>Bunostominae</taxon>
        <taxon>Necator</taxon>
    </lineage>
</organism>
<dbReference type="PANTHER" id="PTHR23028:SF53">
    <property type="entry name" value="ACYL_TRANSF_3 DOMAIN-CONTAINING PROTEIN"/>
    <property type="match status" value="1"/>
</dbReference>
<dbReference type="AlphaFoldDB" id="W2SNP4"/>
<keyword evidence="3" id="KW-1185">Reference proteome</keyword>
<proteinExistence type="predicted"/>
<dbReference type="Pfam" id="PF19040">
    <property type="entry name" value="SGNH"/>
    <property type="match status" value="1"/>
</dbReference>